<keyword evidence="2" id="KW-1185">Reference proteome</keyword>
<evidence type="ECO:0000313" key="1">
    <source>
        <dbReference type="EMBL" id="CAL2106739.1"/>
    </source>
</evidence>
<dbReference type="Gene3D" id="3.40.50.1820">
    <property type="entry name" value="alpha/beta hydrolase"/>
    <property type="match status" value="1"/>
</dbReference>
<dbReference type="EMBL" id="CAXJRC010000022">
    <property type="protein sequence ID" value="CAL2106739.1"/>
    <property type="molecule type" value="Genomic_DNA"/>
</dbReference>
<sequence>MKFKIKCKNNVVRCVIVFSCAFFLSCSDDIKLPINQEEPVNTNSTIPADAIIPLNAPFKTIVNHDGLQIPVKIYGNQKSDIVIFTIHGGPGGKIYNGVSSNLYKDYLVISYLQRGDSGESYGVGANSLEQKLKNTTIEDMYAETNKVFETIVERYNLKYKKFFVDATSWGGWLMLQFAYDNKTKNKSKYDVRGLISYDGMSYSVKNSFYNMVAYYKETLEELENQYKLTKDFLLTKLGGHLSQELIEKDYISSFFNENDYGGSGTLQKNTYDYTFKIKELQEDGSLKTVSLSGSLADMENLFLKTLKYNKFIINKISQDFESDSQNYIYYEKLLKVFRLLPSISQQFLPSIVETQSKINHGLYLLSIDGEYSENKFEKAFENYLKESKLTHNDVKDNFRYILNEDALKKSHESIFKTIDIPLLFLKNKQDDIIPYKSIENQCNLTPSALLYVSDGYHGIINDEKMFMKYNKETKSIEKNNSKLKDIVRLFINKNTLK</sequence>
<dbReference type="Proteomes" id="UP001497602">
    <property type="component" value="Unassembled WGS sequence"/>
</dbReference>
<accession>A0ABP1FEI7</accession>
<comment type="caution">
    <text evidence="1">The sequence shown here is derived from an EMBL/GenBank/DDBJ whole genome shotgun (WGS) entry which is preliminary data.</text>
</comment>
<organism evidence="1 2">
    <name type="scientific">Tenacibaculum vairaonense</name>
    <dbReference type="NCBI Taxonomy" id="3137860"/>
    <lineage>
        <taxon>Bacteria</taxon>
        <taxon>Pseudomonadati</taxon>
        <taxon>Bacteroidota</taxon>
        <taxon>Flavobacteriia</taxon>
        <taxon>Flavobacteriales</taxon>
        <taxon>Flavobacteriaceae</taxon>
        <taxon>Tenacibaculum</taxon>
    </lineage>
</organism>
<dbReference type="RefSeq" id="WP_348738486.1">
    <property type="nucleotide sequence ID" value="NZ_CAXJRC010000022.1"/>
</dbReference>
<reference evidence="1 2" key="1">
    <citation type="submission" date="2024-05" db="EMBL/GenBank/DDBJ databases">
        <authorList>
            <person name="Duchaud E."/>
        </authorList>
    </citation>
    <scope>NUCLEOTIDE SEQUENCE [LARGE SCALE GENOMIC DNA]</scope>
    <source>
        <strain evidence="1">Ena-SAMPLE-TAB-13-05-2024-13:56:06:370-140305</strain>
    </source>
</reference>
<protein>
    <submittedName>
        <fullName evidence="1">Uncharacterized protein</fullName>
    </submittedName>
</protein>
<name>A0ABP1FEI7_9FLAO</name>
<proteinExistence type="predicted"/>
<gene>
    <name evidence="1" type="ORF">T190115A13A_20019</name>
</gene>
<dbReference type="PROSITE" id="PS51257">
    <property type="entry name" value="PROKAR_LIPOPROTEIN"/>
    <property type="match status" value="1"/>
</dbReference>
<evidence type="ECO:0000313" key="2">
    <source>
        <dbReference type="Proteomes" id="UP001497602"/>
    </source>
</evidence>
<dbReference type="InterPro" id="IPR029058">
    <property type="entry name" value="AB_hydrolase_fold"/>
</dbReference>
<dbReference type="SUPFAM" id="SSF53474">
    <property type="entry name" value="alpha/beta-Hydrolases"/>
    <property type="match status" value="1"/>
</dbReference>